<evidence type="ECO:0000313" key="2">
    <source>
        <dbReference type="EnsemblMetazoa" id="Aqu2.1.30156_001"/>
    </source>
</evidence>
<sequence length="131" mass="13755">MSHEEYPLDSPIAIPVDTKGICYVAGIVDVSCSDRVEECDNFDDTYYKMDNAGDGHIVHPPPTLPVAGDGRPQPPPPLPPTPPALLIPIPRAGGPPPPVDRGLPVFPSEVAPVLPPGGALDCLCFNSKGSR</sequence>
<dbReference type="AlphaFoldDB" id="A0A1X7UR75"/>
<accession>A0A1X7UR75</accession>
<feature type="compositionally biased region" description="Pro residues" evidence="1">
    <location>
        <begin position="72"/>
        <end position="83"/>
    </location>
</feature>
<dbReference type="InParanoid" id="A0A1X7UR75"/>
<organism evidence="2">
    <name type="scientific">Amphimedon queenslandica</name>
    <name type="common">Sponge</name>
    <dbReference type="NCBI Taxonomy" id="400682"/>
    <lineage>
        <taxon>Eukaryota</taxon>
        <taxon>Metazoa</taxon>
        <taxon>Porifera</taxon>
        <taxon>Demospongiae</taxon>
        <taxon>Heteroscleromorpha</taxon>
        <taxon>Haplosclerida</taxon>
        <taxon>Niphatidae</taxon>
        <taxon>Amphimedon</taxon>
    </lineage>
</organism>
<evidence type="ECO:0000256" key="1">
    <source>
        <dbReference type="SAM" id="MobiDB-lite"/>
    </source>
</evidence>
<protein>
    <submittedName>
        <fullName evidence="2">Uncharacterized protein</fullName>
    </submittedName>
</protein>
<proteinExistence type="predicted"/>
<reference evidence="2" key="1">
    <citation type="submission" date="2017-05" db="UniProtKB">
        <authorList>
            <consortium name="EnsemblMetazoa"/>
        </authorList>
    </citation>
    <scope>IDENTIFICATION</scope>
</reference>
<feature type="region of interest" description="Disordered" evidence="1">
    <location>
        <begin position="53"/>
        <end position="83"/>
    </location>
</feature>
<dbReference type="EnsemblMetazoa" id="Aqu2.1.30156_001">
    <property type="protein sequence ID" value="Aqu2.1.30156_001"/>
    <property type="gene ID" value="Aqu2.1.30156"/>
</dbReference>
<name>A0A1X7UR75_AMPQE</name>